<dbReference type="Pfam" id="PF01103">
    <property type="entry name" value="Omp85"/>
    <property type="match status" value="1"/>
</dbReference>
<dbReference type="EMBL" id="FQXG01000001">
    <property type="protein sequence ID" value="SHG88481.1"/>
    <property type="molecule type" value="Genomic_DNA"/>
</dbReference>
<dbReference type="STRING" id="299255.SAMN02745129_1040"/>
<protein>
    <recommendedName>
        <fullName evidence="4">Bacterial surface antigen (D15) domain-containing protein</fullName>
    </recommendedName>
</protein>
<feature type="domain" description="Bacterial surface antigen (D15)" evidence="4">
    <location>
        <begin position="183"/>
        <end position="407"/>
    </location>
</feature>
<evidence type="ECO:0000256" key="3">
    <source>
        <dbReference type="SAM" id="SignalP"/>
    </source>
</evidence>
<dbReference type="Gene3D" id="2.40.160.50">
    <property type="entry name" value="membrane protein fhac: a member of the omp85/tpsb transporter family"/>
    <property type="match status" value="1"/>
</dbReference>
<proteinExistence type="predicted"/>
<keyword evidence="6" id="KW-1185">Reference proteome</keyword>
<gene>
    <name evidence="5" type="ORF">SAMN02745129_1040</name>
</gene>
<dbReference type="GO" id="GO:0019867">
    <property type="term" value="C:outer membrane"/>
    <property type="evidence" value="ECO:0007669"/>
    <property type="project" value="InterPro"/>
</dbReference>
<comment type="subcellular location">
    <subcellularLocation>
        <location evidence="1">Membrane</location>
    </subcellularLocation>
</comment>
<evidence type="ECO:0000256" key="1">
    <source>
        <dbReference type="ARBA" id="ARBA00004370"/>
    </source>
</evidence>
<sequence length="407" mass="45626">MKRVTLSLSLCLACGLASPWVQAEPSEFEIYQTETVEAELDTVVIPIVGAMSSTGLIGGAVASVTGLGQPHAQLVGFGAYSVNDSYISFLGYYNYALTERWAMDLSALQAEFTDSTLYLDPSANPQTAAPATTGIDAAYLQRDLALTLRYRLYEDTAAASRVKLEQGLPVGSESINRVLFEIEPFYQTRDLRTVESDNIEGRTYGVSTTLEFDSRDFWPTPSIGQHSYATVLRDWGGSDRAAYTRWEAQHSRYLDLGSSGWSRQQTLALTGYLSDIPTWDNTDPSSQPDWFAQSVLGGSERLRGYGNDRFSNRSALFYAAEYRVIPNWQPQQQIPLLNRYDFPWWQAALFAELGKTEDRLSLSALHRDMEWSAGFGLRFFIERMVARADFGFSDEESLFHFTVNQAF</sequence>
<reference evidence="5 6" key="1">
    <citation type="submission" date="2016-11" db="EMBL/GenBank/DDBJ databases">
        <authorList>
            <person name="Jaros S."/>
            <person name="Januszkiewicz K."/>
            <person name="Wedrychowicz H."/>
        </authorList>
    </citation>
    <scope>NUCLEOTIDE SEQUENCE [LARGE SCALE GENOMIC DNA]</scope>
    <source>
        <strain evidence="5 6">DSM 16917</strain>
    </source>
</reference>
<dbReference type="AlphaFoldDB" id="A0A1M5NG36"/>
<feature type="signal peptide" evidence="3">
    <location>
        <begin position="1"/>
        <end position="23"/>
    </location>
</feature>
<evidence type="ECO:0000313" key="6">
    <source>
        <dbReference type="Proteomes" id="UP000184268"/>
    </source>
</evidence>
<evidence type="ECO:0000313" key="5">
    <source>
        <dbReference type="EMBL" id="SHG88481.1"/>
    </source>
</evidence>
<evidence type="ECO:0000259" key="4">
    <source>
        <dbReference type="Pfam" id="PF01103"/>
    </source>
</evidence>
<dbReference type="Proteomes" id="UP000184268">
    <property type="component" value="Unassembled WGS sequence"/>
</dbReference>
<dbReference type="RefSeq" id="WP_067654706.1">
    <property type="nucleotide sequence ID" value="NZ_FQXG01000001.1"/>
</dbReference>
<name>A0A1M5NG36_9GAMM</name>
<dbReference type="OrthoDB" id="6189026at2"/>
<organism evidence="5 6">
    <name type="scientific">Ferrimonas marina</name>
    <dbReference type="NCBI Taxonomy" id="299255"/>
    <lineage>
        <taxon>Bacteria</taxon>
        <taxon>Pseudomonadati</taxon>
        <taxon>Pseudomonadota</taxon>
        <taxon>Gammaproteobacteria</taxon>
        <taxon>Alteromonadales</taxon>
        <taxon>Ferrimonadaceae</taxon>
        <taxon>Ferrimonas</taxon>
    </lineage>
</organism>
<keyword evidence="2" id="KW-0472">Membrane</keyword>
<accession>A0A1M5NG36</accession>
<keyword evidence="3" id="KW-0732">Signal</keyword>
<dbReference type="InterPro" id="IPR000184">
    <property type="entry name" value="Bac_surfAg_D15"/>
</dbReference>
<evidence type="ECO:0000256" key="2">
    <source>
        <dbReference type="ARBA" id="ARBA00023136"/>
    </source>
</evidence>
<feature type="chain" id="PRO_5009912590" description="Bacterial surface antigen (D15) domain-containing protein" evidence="3">
    <location>
        <begin position="24"/>
        <end position="407"/>
    </location>
</feature>